<keyword evidence="2" id="KW-0472">Membrane</keyword>
<keyword evidence="5" id="KW-1185">Reference proteome</keyword>
<gene>
    <name evidence="4" type="ORF">BD324DRAFT_622956</name>
</gene>
<protein>
    <submittedName>
        <fullName evidence="4">Di-sulfide bridge nucleocytoplasmic transport domain-domain-containing protein</fullName>
    </submittedName>
</protein>
<dbReference type="Proteomes" id="UP000193218">
    <property type="component" value="Unassembled WGS sequence"/>
</dbReference>
<feature type="domain" description="Brl1/Brr6" evidence="3">
    <location>
        <begin position="244"/>
        <end position="377"/>
    </location>
</feature>
<dbReference type="AlphaFoldDB" id="A0A1Y1UKP3"/>
<feature type="compositionally biased region" description="Low complexity" evidence="1">
    <location>
        <begin position="46"/>
        <end position="61"/>
    </location>
</feature>
<evidence type="ECO:0000256" key="2">
    <source>
        <dbReference type="SAM" id="Phobius"/>
    </source>
</evidence>
<evidence type="ECO:0000313" key="5">
    <source>
        <dbReference type="Proteomes" id="UP000193218"/>
    </source>
</evidence>
<feature type="transmembrane region" description="Helical" evidence="2">
    <location>
        <begin position="244"/>
        <end position="269"/>
    </location>
</feature>
<dbReference type="PANTHER" id="PTHR28136">
    <property type="entry name" value="NUCLEUS EXPORT PROTEIN BRR6"/>
    <property type="match status" value="1"/>
</dbReference>
<dbReference type="GO" id="GO:0055088">
    <property type="term" value="P:lipid homeostasis"/>
    <property type="evidence" value="ECO:0007669"/>
    <property type="project" value="InterPro"/>
</dbReference>
<name>A0A1Y1UKP3_9TREE</name>
<keyword evidence="2" id="KW-1133">Transmembrane helix</keyword>
<dbReference type="Pfam" id="PF10104">
    <property type="entry name" value="Brr6_like_C_C"/>
    <property type="match status" value="1"/>
</dbReference>
<dbReference type="GO" id="GO:0031965">
    <property type="term" value="C:nuclear membrane"/>
    <property type="evidence" value="ECO:0007669"/>
    <property type="project" value="InterPro"/>
</dbReference>
<dbReference type="SMART" id="SM01042">
    <property type="entry name" value="Brr6_like_C_C"/>
    <property type="match status" value="1"/>
</dbReference>
<dbReference type="InParanoid" id="A0A1Y1UKP3"/>
<proteinExistence type="predicted"/>
<dbReference type="InterPro" id="IPR018767">
    <property type="entry name" value="Brl1/Brr6_dom"/>
</dbReference>
<feature type="region of interest" description="Disordered" evidence="1">
    <location>
        <begin position="404"/>
        <end position="436"/>
    </location>
</feature>
<dbReference type="EMBL" id="NBSH01000005">
    <property type="protein sequence ID" value="ORX37705.1"/>
    <property type="molecule type" value="Genomic_DNA"/>
</dbReference>
<dbReference type="GO" id="GO:0006998">
    <property type="term" value="P:nuclear envelope organization"/>
    <property type="evidence" value="ECO:0007669"/>
    <property type="project" value="InterPro"/>
</dbReference>
<feature type="region of interest" description="Disordered" evidence="1">
    <location>
        <begin position="1"/>
        <end position="67"/>
    </location>
</feature>
<feature type="compositionally biased region" description="Pro residues" evidence="1">
    <location>
        <begin position="138"/>
        <end position="147"/>
    </location>
</feature>
<feature type="compositionally biased region" description="Polar residues" evidence="1">
    <location>
        <begin position="158"/>
        <end position="173"/>
    </location>
</feature>
<dbReference type="OrthoDB" id="5961at2759"/>
<dbReference type="GeneID" id="33557340"/>
<accession>A0A1Y1UKP3</accession>
<evidence type="ECO:0000259" key="3">
    <source>
        <dbReference type="SMART" id="SM01042"/>
    </source>
</evidence>
<evidence type="ECO:0000256" key="1">
    <source>
        <dbReference type="SAM" id="MobiDB-lite"/>
    </source>
</evidence>
<reference evidence="4 5" key="1">
    <citation type="submission" date="2017-03" db="EMBL/GenBank/DDBJ databases">
        <title>Widespread Adenine N6-methylation of Active Genes in Fungi.</title>
        <authorList>
            <consortium name="DOE Joint Genome Institute"/>
            <person name="Mondo S.J."/>
            <person name="Dannebaum R.O."/>
            <person name="Kuo R.C."/>
            <person name="Louie K.B."/>
            <person name="Bewick A.J."/>
            <person name="Labutti K."/>
            <person name="Haridas S."/>
            <person name="Kuo A."/>
            <person name="Salamov A."/>
            <person name="Ahrendt S.R."/>
            <person name="Lau R."/>
            <person name="Bowen B.P."/>
            <person name="Lipzen A."/>
            <person name="Sullivan W."/>
            <person name="Andreopoulos W.B."/>
            <person name="Clum A."/>
            <person name="Lindquist E."/>
            <person name="Daum C."/>
            <person name="Northen T.R."/>
            <person name="Ramamoorthy G."/>
            <person name="Schmitz R.J."/>
            <person name="Gryganskyi A."/>
            <person name="Culley D."/>
            <person name="Magnuson J."/>
            <person name="James T.Y."/>
            <person name="O'Malley M.A."/>
            <person name="Stajich J.E."/>
            <person name="Spatafora J.W."/>
            <person name="Visel A."/>
            <person name="Grigoriev I.V."/>
        </authorList>
    </citation>
    <scope>NUCLEOTIDE SEQUENCE [LARGE SCALE GENOMIC DNA]</scope>
    <source>
        <strain evidence="4 5">NRRL Y-17943</strain>
    </source>
</reference>
<feature type="region of interest" description="Disordered" evidence="1">
    <location>
        <begin position="129"/>
        <end position="205"/>
    </location>
</feature>
<comment type="caution">
    <text evidence="4">The sequence shown here is derived from an EMBL/GenBank/DDBJ whole genome shotgun (WGS) entry which is preliminary data.</text>
</comment>
<dbReference type="RefSeq" id="XP_021871692.1">
    <property type="nucleotide sequence ID" value="XM_022015531.1"/>
</dbReference>
<keyword evidence="2" id="KW-0812">Transmembrane</keyword>
<feature type="compositionally biased region" description="Basic and acidic residues" evidence="1">
    <location>
        <begin position="181"/>
        <end position="195"/>
    </location>
</feature>
<dbReference type="PANTHER" id="PTHR28136:SF1">
    <property type="entry name" value="NUCLEUS EXPORT PROTEIN BRL1"/>
    <property type="match status" value="1"/>
</dbReference>
<sequence length="436" mass="49371">MYRHEPRATYGPMDIDQPDPSARIAQFALPDHEEGPSRKRPHNDLSSPSSHAFPSSSTSSTQGLRFDSNVPFMFYLPSRDRPETPTKSWDSIYAMDITPQNLGYGPTPQRGIARGAEDVEMFESPDRRVMDDRSTNLPSPPPPPAPPLTADRPETKSSSKSTDGGQENHSSGSRPIAKGGMKRELKRREKKRDQQRNQGNVRPYFAIEGLTSRQTEPLRTEHQHHYNFHTHAPSLRHTEIPSLLIGYVQVFVNVAVVLAVLYLFLHLLLAIRRDVHDRMIEVSTEILQEIAECNHLYLTNRCDPALRVPAMDAPCKAWEACLKRDPTKVQRTSVLAETFASVINSFVEPISWKTMGFTLSTLSFLVILTNSALWNLRSKTSSPSRQPEYDHPYPFPPPHQLQNWPYPQHSAAAPSGLASNEKKQIGYGPKKWWKPW</sequence>
<organism evidence="4 5">
    <name type="scientific">Kockovaella imperatae</name>
    <dbReference type="NCBI Taxonomy" id="4999"/>
    <lineage>
        <taxon>Eukaryota</taxon>
        <taxon>Fungi</taxon>
        <taxon>Dikarya</taxon>
        <taxon>Basidiomycota</taxon>
        <taxon>Agaricomycotina</taxon>
        <taxon>Tremellomycetes</taxon>
        <taxon>Tremellales</taxon>
        <taxon>Cuniculitremaceae</taxon>
        <taxon>Kockovaella</taxon>
    </lineage>
</organism>
<evidence type="ECO:0000313" key="4">
    <source>
        <dbReference type="EMBL" id="ORX37705.1"/>
    </source>
</evidence>
<dbReference type="InterPro" id="IPR040202">
    <property type="entry name" value="Brl1/Brr6"/>
</dbReference>